<accession>A0A8X6I9V8</accession>
<keyword evidence="2" id="KW-1185">Reference proteome</keyword>
<sequence>MKYVEEIAEKLGQRPRQETQDPAVIAVHLTVLETLQKFDDRKSERFESAAEEEIYEIEVSFAEKNSDVQNLKVDMGILPITVHQKQDIRKVKVVDVQPLVLYGESLSAKKSEDSFRKLQ</sequence>
<proteinExistence type="predicted"/>
<gene>
    <name evidence="1" type="ORF">NPIL_415441</name>
</gene>
<protein>
    <submittedName>
        <fullName evidence="1">Uncharacterized protein</fullName>
    </submittedName>
</protein>
<evidence type="ECO:0000313" key="2">
    <source>
        <dbReference type="Proteomes" id="UP000887013"/>
    </source>
</evidence>
<dbReference type="Proteomes" id="UP000887013">
    <property type="component" value="Unassembled WGS sequence"/>
</dbReference>
<organism evidence="1 2">
    <name type="scientific">Nephila pilipes</name>
    <name type="common">Giant wood spider</name>
    <name type="synonym">Nephila maculata</name>
    <dbReference type="NCBI Taxonomy" id="299642"/>
    <lineage>
        <taxon>Eukaryota</taxon>
        <taxon>Metazoa</taxon>
        <taxon>Ecdysozoa</taxon>
        <taxon>Arthropoda</taxon>
        <taxon>Chelicerata</taxon>
        <taxon>Arachnida</taxon>
        <taxon>Araneae</taxon>
        <taxon>Araneomorphae</taxon>
        <taxon>Entelegynae</taxon>
        <taxon>Araneoidea</taxon>
        <taxon>Nephilidae</taxon>
        <taxon>Nephila</taxon>
    </lineage>
</organism>
<reference evidence="1" key="1">
    <citation type="submission" date="2020-08" db="EMBL/GenBank/DDBJ databases">
        <title>Multicomponent nature underlies the extraordinary mechanical properties of spider dragline silk.</title>
        <authorList>
            <person name="Kono N."/>
            <person name="Nakamura H."/>
            <person name="Mori M."/>
            <person name="Yoshida Y."/>
            <person name="Ohtoshi R."/>
            <person name="Malay A.D."/>
            <person name="Moran D.A.P."/>
            <person name="Tomita M."/>
            <person name="Numata K."/>
            <person name="Arakawa K."/>
        </authorList>
    </citation>
    <scope>NUCLEOTIDE SEQUENCE</scope>
</reference>
<dbReference type="EMBL" id="BMAW01043062">
    <property type="protein sequence ID" value="GFS37328.1"/>
    <property type="molecule type" value="Genomic_DNA"/>
</dbReference>
<dbReference type="AlphaFoldDB" id="A0A8X6I9V8"/>
<comment type="caution">
    <text evidence="1">The sequence shown here is derived from an EMBL/GenBank/DDBJ whole genome shotgun (WGS) entry which is preliminary data.</text>
</comment>
<evidence type="ECO:0000313" key="1">
    <source>
        <dbReference type="EMBL" id="GFS37328.1"/>
    </source>
</evidence>
<name>A0A8X6I9V8_NEPPI</name>